<evidence type="ECO:0000313" key="3">
    <source>
        <dbReference type="Proteomes" id="UP000011083"/>
    </source>
</evidence>
<proteinExistence type="predicted"/>
<name>L8GSX6_ACACF</name>
<dbReference type="AlphaFoldDB" id="L8GSX6"/>
<keyword evidence="3" id="KW-1185">Reference proteome</keyword>
<dbReference type="GeneID" id="14917044"/>
<feature type="region of interest" description="Disordered" evidence="1">
    <location>
        <begin position="1"/>
        <end position="48"/>
    </location>
</feature>
<feature type="region of interest" description="Disordered" evidence="1">
    <location>
        <begin position="371"/>
        <end position="396"/>
    </location>
</feature>
<dbReference type="VEuPathDB" id="AmoebaDB:ACA1_203080"/>
<evidence type="ECO:0000313" key="2">
    <source>
        <dbReference type="EMBL" id="ELR16304.1"/>
    </source>
</evidence>
<dbReference type="KEGG" id="acan:ACA1_203080"/>
<feature type="compositionally biased region" description="Acidic residues" evidence="1">
    <location>
        <begin position="379"/>
        <end position="396"/>
    </location>
</feature>
<feature type="region of interest" description="Disordered" evidence="1">
    <location>
        <begin position="843"/>
        <end position="880"/>
    </location>
</feature>
<dbReference type="Proteomes" id="UP000011083">
    <property type="component" value="Unassembled WGS sequence"/>
</dbReference>
<sequence length="896" mass="98561">MKRAREQNVEAAGQQGGETASVVLPAHRHDDDTTTASPNRKKPRLGGWVDDDDKEGGLEWNLLRDLPYVAFRRLLDFLSSATANAEGSLKAVLPGVPELCRVRAESGRFAGELEWGDEVAPGEEEAFELQMEAQEKQLRSLRPYHTPPRHAQHHDSIGSVAALRLTCHAIKNAVDHALGASAQGSALYVPLDQFLVDHFFPAAATAASSAGSDKAVPPPLLPLLSNSAEAARTKDRFRKMADLTLGVAQARLHQSQLDEVLEYVWRTWEFAPAKLEALRQQLLAPRATVAGDQAQAALLKVEYLRREDDYLGQSYGLGICACLSLGLPDMPHERAEVGLWVLQAWDHRDEGWDLQVVVDLRTSSASWKQLLEPTRRNEDEQEKEEEEEEERGEDDEASAPLHVVVFDYYRSRGNIMDQTTANFTLLRKLWRCVGLGGGGDDDGSDQDLSWKGKEVLTTLLACLGFAWHDDVDLLWDDCDDEDADTVNEHVAGIGRGRGRSRGGRRRVTEVQNTMLLETSRVKHKELLQGLAPYVAQLNAFLDARQQSAATEVKTREQVVRRVRRFIGQQRLARTESYIRQRLQGGAPWPSSSECPEFALAHVEGHEVANELRVVYARTLDLEPGEYSSFSDRTVELAFPVSADALRRVELAGDGDGGDDDHHRAGPLPLEVVFRVSTKSANCYTGPHAQSMVTARVVGHHPRLSAALAAKAVAPMHPDDAMAEEEDGQEATEGVEEGEEDEDTIVLKLDRTISDMGRNEKVMATEAIELVGRLLGLALRPTSGDAPQPTADADGTGGPRPGLFRGHNPDPAMETTPFARAVLAFLDEAARVATWDAEEGTFPVQSTLRQKWDEGEANGDDDDDAGAEDGTKTAEQLKSQLTREIGDLCAMDRVALW</sequence>
<reference evidence="2 3" key="1">
    <citation type="journal article" date="2013" name="Genome Biol.">
        <title>Genome of Acanthamoeba castellanii highlights extensive lateral gene transfer and early evolution of tyrosine kinase signaling.</title>
        <authorList>
            <person name="Clarke M."/>
            <person name="Lohan A.J."/>
            <person name="Liu B."/>
            <person name="Lagkouvardos I."/>
            <person name="Roy S."/>
            <person name="Zafar N."/>
            <person name="Bertelli C."/>
            <person name="Schilde C."/>
            <person name="Kianianmomeni A."/>
            <person name="Burglin T.R."/>
            <person name="Frech C."/>
            <person name="Turcotte B."/>
            <person name="Kopec K.O."/>
            <person name="Synnott J.M."/>
            <person name="Choo C."/>
            <person name="Paponov I."/>
            <person name="Finkler A."/>
            <person name="Soon Heng Tan C."/>
            <person name="Hutchins A.P."/>
            <person name="Weinmeier T."/>
            <person name="Rattei T."/>
            <person name="Chu J.S."/>
            <person name="Gimenez G."/>
            <person name="Irimia M."/>
            <person name="Rigden D.J."/>
            <person name="Fitzpatrick D.A."/>
            <person name="Lorenzo-Morales J."/>
            <person name="Bateman A."/>
            <person name="Chiu C.H."/>
            <person name="Tang P."/>
            <person name="Hegemann P."/>
            <person name="Fromm H."/>
            <person name="Raoult D."/>
            <person name="Greub G."/>
            <person name="Miranda-Saavedra D."/>
            <person name="Chen N."/>
            <person name="Nash P."/>
            <person name="Ginger M.L."/>
            <person name="Horn M."/>
            <person name="Schaap P."/>
            <person name="Caler L."/>
            <person name="Loftus B."/>
        </authorList>
    </citation>
    <scope>NUCLEOTIDE SEQUENCE [LARGE SCALE GENOMIC DNA]</scope>
    <source>
        <strain evidence="2 3">Neff</strain>
    </source>
</reference>
<dbReference type="EMBL" id="KB008001">
    <property type="protein sequence ID" value="ELR16304.1"/>
    <property type="molecule type" value="Genomic_DNA"/>
</dbReference>
<gene>
    <name evidence="2" type="ORF">ACA1_203080</name>
</gene>
<protein>
    <submittedName>
        <fullName evidence="2">Uncharacterized protein</fullName>
    </submittedName>
</protein>
<feature type="region of interest" description="Disordered" evidence="1">
    <location>
        <begin position="780"/>
        <end position="813"/>
    </location>
</feature>
<dbReference type="RefSeq" id="XP_004338317.1">
    <property type="nucleotide sequence ID" value="XM_004338269.1"/>
</dbReference>
<feature type="compositionally biased region" description="Acidic residues" evidence="1">
    <location>
        <begin position="854"/>
        <end position="866"/>
    </location>
</feature>
<feature type="region of interest" description="Disordered" evidence="1">
    <location>
        <begin position="721"/>
        <end position="742"/>
    </location>
</feature>
<organism evidence="2 3">
    <name type="scientific">Acanthamoeba castellanii (strain ATCC 30010 / Neff)</name>
    <dbReference type="NCBI Taxonomy" id="1257118"/>
    <lineage>
        <taxon>Eukaryota</taxon>
        <taxon>Amoebozoa</taxon>
        <taxon>Discosea</taxon>
        <taxon>Longamoebia</taxon>
        <taxon>Centramoebida</taxon>
        <taxon>Acanthamoebidae</taxon>
        <taxon>Acanthamoeba</taxon>
    </lineage>
</organism>
<evidence type="ECO:0000256" key="1">
    <source>
        <dbReference type="SAM" id="MobiDB-lite"/>
    </source>
</evidence>
<accession>L8GSX6</accession>